<reference evidence="1 2" key="1">
    <citation type="submission" date="2019-11" db="EMBL/GenBank/DDBJ databases">
        <title>Novel species isolated from a subtropical stream in China.</title>
        <authorList>
            <person name="Lu H."/>
        </authorList>
    </citation>
    <scope>NUCLEOTIDE SEQUENCE [LARGE SCALE GENOMIC DNA]</scope>
    <source>
        <strain evidence="1 2">FT80W</strain>
    </source>
</reference>
<dbReference type="RefSeq" id="WP_154374168.1">
    <property type="nucleotide sequence ID" value="NZ_WKJK01000003.1"/>
</dbReference>
<dbReference type="AlphaFoldDB" id="A0A6I2KYM1"/>
<evidence type="ECO:0000313" key="1">
    <source>
        <dbReference type="EMBL" id="MRW89544.1"/>
    </source>
</evidence>
<evidence type="ECO:0000313" key="2">
    <source>
        <dbReference type="Proteomes" id="UP000433309"/>
    </source>
</evidence>
<protein>
    <submittedName>
        <fullName evidence="1">Uncharacterized protein</fullName>
    </submittedName>
</protein>
<dbReference type="EMBL" id="WKJK01000003">
    <property type="protein sequence ID" value="MRW89544.1"/>
    <property type="molecule type" value="Genomic_DNA"/>
</dbReference>
<name>A0A6I2KYM1_9BURK</name>
<comment type="caution">
    <text evidence="1">The sequence shown here is derived from an EMBL/GenBank/DDBJ whole genome shotgun (WGS) entry which is preliminary data.</text>
</comment>
<keyword evidence="2" id="KW-1185">Reference proteome</keyword>
<dbReference type="Proteomes" id="UP000433309">
    <property type="component" value="Unassembled WGS sequence"/>
</dbReference>
<organism evidence="1 2">
    <name type="scientific">Duganella guangzhouensis</name>
    <dbReference type="NCBI Taxonomy" id="2666084"/>
    <lineage>
        <taxon>Bacteria</taxon>
        <taxon>Pseudomonadati</taxon>
        <taxon>Pseudomonadota</taxon>
        <taxon>Betaproteobacteria</taxon>
        <taxon>Burkholderiales</taxon>
        <taxon>Oxalobacteraceae</taxon>
        <taxon>Telluria group</taxon>
        <taxon>Duganella</taxon>
    </lineage>
</organism>
<proteinExistence type="predicted"/>
<sequence>MNKDAKLELALKAAFTAEPISKMVVDQLESLSGNSNGTTFAQGASGKSVCLDDSTRLLHEGLKQLESVMGQCTRSQSILEMDVSVNGIDYCLSMTGPPTTDGPSWTVTLRNTVDSSAQRPIAASVCI</sequence>
<gene>
    <name evidence="1" type="ORF">GJ699_06060</name>
</gene>
<accession>A0A6I2KYM1</accession>